<evidence type="ECO:0000313" key="2">
    <source>
        <dbReference type="EMBL" id="QJD91787.1"/>
    </source>
</evidence>
<dbReference type="Pfam" id="PF07120">
    <property type="entry name" value="DUF1376"/>
    <property type="match status" value="1"/>
</dbReference>
<dbReference type="InterPro" id="IPR010781">
    <property type="entry name" value="DUF1376"/>
</dbReference>
<name>A0ABX6MFT2_9BURK</name>
<gene>
    <name evidence="2" type="ORF">HH213_17855</name>
</gene>
<sequence>MNYYPHHIGDFNSSTRHLTRMERGIFRDMLDLYYEKERPLPADERTLFRRLLVISPEEVEAAQQVLADFFTLTDEGWFNERCAAVIADYHANLKAAAAGGRARAWAAEEKRLRADIKVGDIVSAERRLLEFVERFDDSPETVAMTELLASLKRPPQTGFDFEPVKNRDATAIDARYNPGSDVIEPQANRDATAIDPRLSNAEANQNQNQNHNQNQVNTPTPSTQSEDPARGAVALSIEFRKHGVKTQPADPRLLEMASQGVTAETVAAACEEAKRTKPDGLNLGYVKGILERWSREAATISVAGARPQGRQPVGGVTAARAATIAGLTGGGVHGAAGYIIDIDTPTAAHQLG</sequence>
<evidence type="ECO:0000256" key="1">
    <source>
        <dbReference type="SAM" id="MobiDB-lite"/>
    </source>
</evidence>
<dbReference type="Proteomes" id="UP000503117">
    <property type="component" value="Chromosome"/>
</dbReference>
<reference evidence="2 3" key="1">
    <citation type="submission" date="2020-04" db="EMBL/GenBank/DDBJ databases">
        <title>Genome sequencing of novel species.</title>
        <authorList>
            <person name="Heo J."/>
            <person name="Kim S.-J."/>
            <person name="Kim J.-S."/>
            <person name="Hong S.-B."/>
            <person name="Kwon S.-W."/>
        </authorList>
    </citation>
    <scope>NUCLEOTIDE SEQUENCE [LARGE SCALE GENOMIC DNA]</scope>
    <source>
        <strain evidence="2 3">AF9R3</strain>
    </source>
</reference>
<proteinExistence type="predicted"/>
<feature type="compositionally biased region" description="Low complexity" evidence="1">
    <location>
        <begin position="204"/>
        <end position="217"/>
    </location>
</feature>
<evidence type="ECO:0000313" key="3">
    <source>
        <dbReference type="Proteomes" id="UP000503117"/>
    </source>
</evidence>
<accession>A0ABX6MFT2</accession>
<protein>
    <submittedName>
        <fullName evidence="2">YdaU family protein</fullName>
    </submittedName>
</protein>
<feature type="region of interest" description="Disordered" evidence="1">
    <location>
        <begin position="204"/>
        <end position="230"/>
    </location>
</feature>
<feature type="region of interest" description="Disordered" evidence="1">
    <location>
        <begin position="155"/>
        <end position="187"/>
    </location>
</feature>
<organism evidence="2 3">
    <name type="scientific">Duganella dendranthematis</name>
    <dbReference type="NCBI Taxonomy" id="2728021"/>
    <lineage>
        <taxon>Bacteria</taxon>
        <taxon>Pseudomonadati</taxon>
        <taxon>Pseudomonadota</taxon>
        <taxon>Betaproteobacteria</taxon>
        <taxon>Burkholderiales</taxon>
        <taxon>Oxalobacteraceae</taxon>
        <taxon>Telluria group</taxon>
        <taxon>Duganella</taxon>
    </lineage>
</organism>
<dbReference type="EMBL" id="CP051684">
    <property type="protein sequence ID" value="QJD91787.1"/>
    <property type="molecule type" value="Genomic_DNA"/>
</dbReference>
<keyword evidence="3" id="KW-1185">Reference proteome</keyword>
<dbReference type="RefSeq" id="WP_169113097.1">
    <property type="nucleotide sequence ID" value="NZ_CP051684.1"/>
</dbReference>